<feature type="transmembrane region" description="Helical" evidence="7">
    <location>
        <begin position="99"/>
        <end position="118"/>
    </location>
</feature>
<keyword evidence="2 7" id="KW-0812">Transmembrane</keyword>
<evidence type="ECO:0000256" key="5">
    <source>
        <dbReference type="ARBA" id="ARBA00023136"/>
    </source>
</evidence>
<dbReference type="EMBL" id="CP115613">
    <property type="protein sequence ID" value="WBW74885.1"/>
    <property type="molecule type" value="Genomic_DNA"/>
</dbReference>
<dbReference type="PANTHER" id="PTHR21493:SF9">
    <property type="entry name" value="GOLGI TRANSPORT PROTEIN 1-RELATED"/>
    <property type="match status" value="1"/>
</dbReference>
<organism evidence="8 9">
    <name type="scientific">Schizosaccharomyces osmophilus</name>
    <dbReference type="NCBI Taxonomy" id="2545709"/>
    <lineage>
        <taxon>Eukaryota</taxon>
        <taxon>Fungi</taxon>
        <taxon>Dikarya</taxon>
        <taxon>Ascomycota</taxon>
        <taxon>Taphrinomycotina</taxon>
        <taxon>Schizosaccharomycetes</taxon>
        <taxon>Schizosaccharomycetales</taxon>
        <taxon>Schizosaccharomycetaceae</taxon>
        <taxon>Schizosaccharomyces</taxon>
    </lineage>
</organism>
<evidence type="ECO:0000313" key="8">
    <source>
        <dbReference type="EMBL" id="WBW74885.1"/>
    </source>
</evidence>
<evidence type="ECO:0000313" key="9">
    <source>
        <dbReference type="Proteomes" id="UP001212411"/>
    </source>
</evidence>
<name>A0AAF0AYC5_9SCHI</name>
<dbReference type="GO" id="GO:0006888">
    <property type="term" value="P:endoplasmic reticulum to Golgi vesicle-mediated transport"/>
    <property type="evidence" value="ECO:0007669"/>
    <property type="project" value="InterPro"/>
</dbReference>
<sequence length="129" mass="14422">MWLSEVQKIGIGVTSLGLLFMILGVIMLFDGPLLSLGNILSVSGVFMIVGPAKSANFFLRKERMVGTLSFVGGFLLTILRFPIIGFFLECLGFFNLFRVFYPIIITFLRSLPYIGPFIDRLTSYQQSPV</sequence>
<proteinExistence type="inferred from homology"/>
<dbReference type="GO" id="GO:0000137">
    <property type="term" value="C:Golgi cis cisterna"/>
    <property type="evidence" value="ECO:0007669"/>
    <property type="project" value="TreeGrafter"/>
</dbReference>
<evidence type="ECO:0000256" key="3">
    <source>
        <dbReference type="ARBA" id="ARBA00022989"/>
    </source>
</evidence>
<dbReference type="InterPro" id="IPR045176">
    <property type="entry name" value="Got1"/>
</dbReference>
<protein>
    <submittedName>
        <fullName evidence="8">Golgi transport protein Got1</fullName>
    </submittedName>
</protein>
<feature type="transmembrane region" description="Helical" evidence="7">
    <location>
        <begin position="9"/>
        <end position="29"/>
    </location>
</feature>
<gene>
    <name evidence="8" type="primary">got1</name>
    <name evidence="8" type="ORF">SOMG_04544</name>
</gene>
<keyword evidence="5 7" id="KW-0472">Membrane</keyword>
<dbReference type="Proteomes" id="UP001212411">
    <property type="component" value="Chromosome 3"/>
</dbReference>
<evidence type="ECO:0000256" key="7">
    <source>
        <dbReference type="SAM" id="Phobius"/>
    </source>
</evidence>
<dbReference type="GO" id="GO:0005829">
    <property type="term" value="C:cytosol"/>
    <property type="evidence" value="ECO:0007669"/>
    <property type="project" value="GOC"/>
</dbReference>
<dbReference type="InterPro" id="IPR007305">
    <property type="entry name" value="Vesicle_transpt_Got1/SFT2"/>
</dbReference>
<feature type="transmembrane region" description="Helical" evidence="7">
    <location>
        <begin position="64"/>
        <end position="87"/>
    </location>
</feature>
<keyword evidence="4" id="KW-0333">Golgi apparatus</keyword>
<keyword evidence="9" id="KW-1185">Reference proteome</keyword>
<evidence type="ECO:0000256" key="4">
    <source>
        <dbReference type="ARBA" id="ARBA00023034"/>
    </source>
</evidence>
<reference evidence="8 9" key="1">
    <citation type="journal article" date="2023" name="G3 (Bethesda)">
        <title>A high-quality reference genome for the fission yeast Schizosaccharomyces osmophilus.</title>
        <authorList>
            <person name="Jia G.S."/>
            <person name="Zhang W.C."/>
            <person name="Liang Y."/>
            <person name="Liu X.H."/>
            <person name="Rhind N."/>
            <person name="Pidoux A."/>
            <person name="Brysch-Herzberg M."/>
            <person name="Du L.L."/>
        </authorList>
    </citation>
    <scope>NUCLEOTIDE SEQUENCE [LARGE SCALE GENOMIC DNA]</scope>
    <source>
        <strain evidence="8 9">CBS 15793</strain>
    </source>
</reference>
<accession>A0AAF0AYC5</accession>
<dbReference type="KEGG" id="som:SOMG_04544"/>
<dbReference type="PANTHER" id="PTHR21493">
    <property type="entry name" value="CGI-141-RELATED/LIPASE CONTAINING PROTEIN"/>
    <property type="match status" value="1"/>
</dbReference>
<evidence type="ECO:0000256" key="2">
    <source>
        <dbReference type="ARBA" id="ARBA00022692"/>
    </source>
</evidence>
<dbReference type="GeneID" id="80878016"/>
<keyword evidence="3 7" id="KW-1133">Transmembrane helix</keyword>
<evidence type="ECO:0000256" key="1">
    <source>
        <dbReference type="ARBA" id="ARBA00004653"/>
    </source>
</evidence>
<dbReference type="GO" id="GO:0030134">
    <property type="term" value="C:COPII-coated ER to Golgi transport vesicle"/>
    <property type="evidence" value="ECO:0007669"/>
    <property type="project" value="TreeGrafter"/>
</dbReference>
<feature type="transmembrane region" description="Helical" evidence="7">
    <location>
        <begin position="35"/>
        <end position="52"/>
    </location>
</feature>
<comment type="subcellular location">
    <subcellularLocation>
        <location evidence="1">Golgi apparatus membrane</location>
        <topology evidence="1">Multi-pass membrane protein</topology>
    </subcellularLocation>
</comment>
<dbReference type="GO" id="GO:0042147">
    <property type="term" value="P:retrograde transport, endosome to Golgi"/>
    <property type="evidence" value="ECO:0007669"/>
    <property type="project" value="InterPro"/>
</dbReference>
<dbReference type="GO" id="GO:0005783">
    <property type="term" value="C:endoplasmic reticulum"/>
    <property type="evidence" value="ECO:0007669"/>
    <property type="project" value="TreeGrafter"/>
</dbReference>
<dbReference type="Pfam" id="PF04178">
    <property type="entry name" value="Got1"/>
    <property type="match status" value="1"/>
</dbReference>
<comment type="similarity">
    <text evidence="6">Belongs to the GOT1 family.</text>
</comment>
<dbReference type="RefSeq" id="XP_056039128.1">
    <property type="nucleotide sequence ID" value="XM_056183327.1"/>
</dbReference>
<evidence type="ECO:0000256" key="6">
    <source>
        <dbReference type="ARBA" id="ARBA00025799"/>
    </source>
</evidence>
<dbReference type="AlphaFoldDB" id="A0AAF0AYC5"/>
<dbReference type="GO" id="GO:0000139">
    <property type="term" value="C:Golgi membrane"/>
    <property type="evidence" value="ECO:0007669"/>
    <property type="project" value="UniProtKB-SubCell"/>
</dbReference>